<dbReference type="PANTHER" id="PTHR42920">
    <property type="entry name" value="OS03G0707200 PROTEIN-RELATED"/>
    <property type="match status" value="1"/>
</dbReference>
<comment type="subcellular location">
    <subcellularLocation>
        <location evidence="1">Cell membrane</location>
        <topology evidence="1">Multi-pass membrane protein</topology>
    </subcellularLocation>
</comment>
<organism evidence="10 11">
    <name type="scientific">Streptomyces catenulae</name>
    <dbReference type="NCBI Taxonomy" id="66875"/>
    <lineage>
        <taxon>Bacteria</taxon>
        <taxon>Bacillati</taxon>
        <taxon>Actinomycetota</taxon>
        <taxon>Actinomycetes</taxon>
        <taxon>Kitasatosporales</taxon>
        <taxon>Streptomycetaceae</taxon>
        <taxon>Streptomyces</taxon>
    </lineage>
</organism>
<evidence type="ECO:0000256" key="8">
    <source>
        <dbReference type="SAM" id="Phobius"/>
    </source>
</evidence>
<feature type="domain" description="EamA" evidence="9">
    <location>
        <begin position="169"/>
        <end position="303"/>
    </location>
</feature>
<sequence length="317" mass="32844">MEAAPKPRTPAPERAPETSATQTKAAALIIGGAACLSMSAVFVKLADVNAGTAAFLRCAIALLALVPMCVYELRRRGGMPAALHRNAILAGVFLGADYVMWTLSILDIGAAVSTVLINVQVIVFPLLARVWDGTRVTRRFLLACPLMLIGITLAGGVIDSGAQAVHPVRGALLGVGAGTAYAVYLYLIRRCGQRSPRHVVTPVCVSTAAATVSSGVISLLTTGLPLAVPAASWGWIVALALLGQVAAWLLISKGGPQLPPNTAAALLLLQPVMAIAFALLILRETPTLTQLGGCALVIAAVWTSNRTPRTKPTARPA</sequence>
<name>A0ABV2YW04_9ACTN</name>
<feature type="transmembrane region" description="Helical" evidence="8">
    <location>
        <begin position="199"/>
        <end position="220"/>
    </location>
</feature>
<evidence type="ECO:0000256" key="2">
    <source>
        <dbReference type="ARBA" id="ARBA00007362"/>
    </source>
</evidence>
<dbReference type="Pfam" id="PF00892">
    <property type="entry name" value="EamA"/>
    <property type="match status" value="2"/>
</dbReference>
<evidence type="ECO:0000313" key="11">
    <source>
        <dbReference type="Proteomes" id="UP001550853"/>
    </source>
</evidence>
<feature type="transmembrane region" description="Helical" evidence="8">
    <location>
        <begin position="108"/>
        <end position="128"/>
    </location>
</feature>
<protein>
    <submittedName>
        <fullName evidence="10">DMT family transporter</fullName>
    </submittedName>
</protein>
<feature type="transmembrane region" description="Helical" evidence="8">
    <location>
        <begin position="83"/>
        <end position="102"/>
    </location>
</feature>
<keyword evidence="6 8" id="KW-0472">Membrane</keyword>
<feature type="transmembrane region" description="Helical" evidence="8">
    <location>
        <begin position="140"/>
        <end position="158"/>
    </location>
</feature>
<accession>A0ABV2YW04</accession>
<dbReference type="Proteomes" id="UP001550853">
    <property type="component" value="Unassembled WGS sequence"/>
</dbReference>
<feature type="transmembrane region" description="Helical" evidence="8">
    <location>
        <begin position="288"/>
        <end position="305"/>
    </location>
</feature>
<dbReference type="PANTHER" id="PTHR42920:SF5">
    <property type="entry name" value="EAMA DOMAIN-CONTAINING PROTEIN"/>
    <property type="match status" value="1"/>
</dbReference>
<evidence type="ECO:0000259" key="9">
    <source>
        <dbReference type="Pfam" id="PF00892"/>
    </source>
</evidence>
<dbReference type="RefSeq" id="WP_245654853.1">
    <property type="nucleotide sequence ID" value="NZ_JBEZVI010000004.1"/>
</dbReference>
<proteinExistence type="inferred from homology"/>
<keyword evidence="11" id="KW-1185">Reference proteome</keyword>
<feature type="transmembrane region" description="Helical" evidence="8">
    <location>
        <begin position="52"/>
        <end position="71"/>
    </location>
</feature>
<keyword evidence="4 8" id="KW-0812">Transmembrane</keyword>
<evidence type="ECO:0000256" key="6">
    <source>
        <dbReference type="ARBA" id="ARBA00023136"/>
    </source>
</evidence>
<dbReference type="PROSITE" id="PS51257">
    <property type="entry name" value="PROKAR_LIPOPROTEIN"/>
    <property type="match status" value="1"/>
</dbReference>
<keyword evidence="3" id="KW-1003">Cell membrane</keyword>
<evidence type="ECO:0000256" key="3">
    <source>
        <dbReference type="ARBA" id="ARBA00022475"/>
    </source>
</evidence>
<comment type="similarity">
    <text evidence="2">Belongs to the EamA transporter family.</text>
</comment>
<dbReference type="InterPro" id="IPR037185">
    <property type="entry name" value="EmrE-like"/>
</dbReference>
<evidence type="ECO:0000256" key="4">
    <source>
        <dbReference type="ARBA" id="ARBA00022692"/>
    </source>
</evidence>
<feature type="domain" description="EamA" evidence="9">
    <location>
        <begin position="24"/>
        <end position="154"/>
    </location>
</feature>
<gene>
    <name evidence="10" type="ORF">AB0E61_07515</name>
</gene>
<feature type="transmembrane region" description="Helical" evidence="8">
    <location>
        <begin position="170"/>
        <end position="187"/>
    </location>
</feature>
<comment type="caution">
    <text evidence="10">The sequence shown here is derived from an EMBL/GenBank/DDBJ whole genome shotgun (WGS) entry which is preliminary data.</text>
</comment>
<evidence type="ECO:0000256" key="5">
    <source>
        <dbReference type="ARBA" id="ARBA00022989"/>
    </source>
</evidence>
<evidence type="ECO:0000256" key="1">
    <source>
        <dbReference type="ARBA" id="ARBA00004651"/>
    </source>
</evidence>
<dbReference type="InterPro" id="IPR051258">
    <property type="entry name" value="Diverse_Substrate_Transporter"/>
</dbReference>
<feature type="transmembrane region" description="Helical" evidence="8">
    <location>
        <begin position="263"/>
        <end position="282"/>
    </location>
</feature>
<dbReference type="SUPFAM" id="SSF103481">
    <property type="entry name" value="Multidrug resistance efflux transporter EmrE"/>
    <property type="match status" value="2"/>
</dbReference>
<keyword evidence="5 8" id="KW-1133">Transmembrane helix</keyword>
<evidence type="ECO:0000313" key="10">
    <source>
        <dbReference type="EMBL" id="MEU3709935.1"/>
    </source>
</evidence>
<feature type="region of interest" description="Disordered" evidence="7">
    <location>
        <begin position="1"/>
        <end position="20"/>
    </location>
</feature>
<dbReference type="EMBL" id="JBEZVI010000004">
    <property type="protein sequence ID" value="MEU3709935.1"/>
    <property type="molecule type" value="Genomic_DNA"/>
</dbReference>
<dbReference type="InterPro" id="IPR000620">
    <property type="entry name" value="EamA_dom"/>
</dbReference>
<reference evidence="10 11" key="1">
    <citation type="submission" date="2024-06" db="EMBL/GenBank/DDBJ databases">
        <title>The Natural Products Discovery Center: Release of the First 8490 Sequenced Strains for Exploring Actinobacteria Biosynthetic Diversity.</title>
        <authorList>
            <person name="Kalkreuter E."/>
            <person name="Kautsar S.A."/>
            <person name="Yang D."/>
            <person name="Bader C.D."/>
            <person name="Teijaro C.N."/>
            <person name="Fluegel L."/>
            <person name="Davis C.M."/>
            <person name="Simpson J.R."/>
            <person name="Lauterbach L."/>
            <person name="Steele A.D."/>
            <person name="Gui C."/>
            <person name="Meng S."/>
            <person name="Li G."/>
            <person name="Viehrig K."/>
            <person name="Ye F."/>
            <person name="Su P."/>
            <person name="Kiefer A.F."/>
            <person name="Nichols A."/>
            <person name="Cepeda A.J."/>
            <person name="Yan W."/>
            <person name="Fan B."/>
            <person name="Jiang Y."/>
            <person name="Adhikari A."/>
            <person name="Zheng C.-J."/>
            <person name="Schuster L."/>
            <person name="Cowan T.M."/>
            <person name="Smanski M.J."/>
            <person name="Chevrette M.G."/>
            <person name="De Carvalho L.P.S."/>
            <person name="Shen B."/>
        </authorList>
    </citation>
    <scope>NUCLEOTIDE SEQUENCE [LARGE SCALE GENOMIC DNA]</scope>
    <source>
        <strain evidence="10 11">NPDC033039</strain>
    </source>
</reference>
<feature type="transmembrane region" description="Helical" evidence="8">
    <location>
        <begin position="232"/>
        <end position="251"/>
    </location>
</feature>
<feature type="transmembrane region" description="Helical" evidence="8">
    <location>
        <begin position="25"/>
        <end position="46"/>
    </location>
</feature>
<evidence type="ECO:0000256" key="7">
    <source>
        <dbReference type="SAM" id="MobiDB-lite"/>
    </source>
</evidence>